<feature type="binding site" evidence="7">
    <location>
        <position position="519"/>
    </location>
    <ligand>
        <name>deamido-NAD(+)</name>
        <dbReference type="ChEBI" id="CHEBI:58437"/>
        <note>ligand shared between two neighboring subunits</note>
    </ligand>
</feature>
<dbReference type="FunFam" id="3.40.50.620:FF:000106">
    <property type="entry name" value="Glutamine-dependent NAD(+) synthetase"/>
    <property type="match status" value="1"/>
</dbReference>
<keyword evidence="4 7" id="KW-0547">Nucleotide-binding</keyword>
<name>A0A420WSV2_9GAMM</name>
<dbReference type="PIRSF" id="PIRSF006630">
    <property type="entry name" value="NADS_GAT"/>
    <property type="match status" value="1"/>
</dbReference>
<feature type="binding site" evidence="7">
    <location>
        <position position="175"/>
    </location>
    <ligand>
        <name>L-glutamine</name>
        <dbReference type="ChEBI" id="CHEBI:58359"/>
    </ligand>
</feature>
<sequence>MQDMTLVMAQIDPLVGDIPGNTERVIETVREARIEHGADIVVLPELCLTGYPPEDLLLRPAMARRVAQALATLAERVARDVLVLVGYPGERDGHRYNMAGALYNGQWLGEYAKQALPNYLVFDERRYFEAGTAPCVIEHRGMKIGVLICEDLWVEAPIQQARAAGAELVVSLNSSPYHIDKPAERLALFSARAREAQLPLVYTNQIGGQDELVFDGGSFALDADGECRVQAPTWQVGLMPVGLRRDEQGRVRLVEGEREALPEEDEALYCALVTGLRDYVNKSGFPGVVLGLSGGIDSALSLAIAVDALGAERVRAVMMPYHYTAEISRQDAARQAEALGVHYEVMEIAPMVEAFTATLAESFGDAAADTTEENLQSRCRGVLLMAISNKKGLMVLTTGNKSEMAVGYATLYGDMVGGYSALKDVYKSRVYRLARWRNEQALAEGEAEVIPQRVIDRPPSAELAPDQVDSDSLPGYDTLDAILWHYIEGDESLEAIVARGYEREDVTRAIRLVDRSEYKRRQAPPGVRVTPRGFGRDRRYPIVNGWQPGD</sequence>
<comment type="pathway">
    <text evidence="1 7 8">Cofactor biosynthesis; NAD(+) biosynthesis; NAD(+) from deamido-NAD(+) (L-Gln route): step 1/1.</text>
</comment>
<evidence type="ECO:0000256" key="4">
    <source>
        <dbReference type="ARBA" id="ARBA00022741"/>
    </source>
</evidence>
<evidence type="ECO:0000259" key="11">
    <source>
        <dbReference type="PROSITE" id="PS50263"/>
    </source>
</evidence>
<feature type="active site" description="Nucleophile; for glutaminase activity" evidence="7">
    <location>
        <position position="149"/>
    </location>
</feature>
<evidence type="ECO:0000256" key="6">
    <source>
        <dbReference type="ARBA" id="ARBA00023027"/>
    </source>
</evidence>
<dbReference type="PANTHER" id="PTHR23090">
    <property type="entry name" value="NH 3 /GLUTAMINE-DEPENDENT NAD + SYNTHETASE"/>
    <property type="match status" value="1"/>
</dbReference>
<evidence type="ECO:0000256" key="7">
    <source>
        <dbReference type="HAMAP-Rule" id="MF_02090"/>
    </source>
</evidence>
<dbReference type="HAMAP" id="MF_02090">
    <property type="entry name" value="NadE_glutamine_dep"/>
    <property type="match status" value="1"/>
</dbReference>
<dbReference type="GO" id="GO:0005737">
    <property type="term" value="C:cytoplasm"/>
    <property type="evidence" value="ECO:0007669"/>
    <property type="project" value="InterPro"/>
</dbReference>
<gene>
    <name evidence="7" type="primary">nadE</name>
    <name evidence="12" type="ORF">C7446_3022</name>
</gene>
<dbReference type="EMBL" id="RBIN01000010">
    <property type="protein sequence ID" value="RKQ95837.1"/>
    <property type="molecule type" value="Genomic_DNA"/>
</dbReference>
<dbReference type="NCBIfam" id="NF010588">
    <property type="entry name" value="PRK13981.1"/>
    <property type="match status" value="1"/>
</dbReference>
<keyword evidence="13" id="KW-1185">Reference proteome</keyword>
<dbReference type="Gene3D" id="3.40.50.620">
    <property type="entry name" value="HUPs"/>
    <property type="match status" value="1"/>
</dbReference>
<accession>A0A420WSV2</accession>
<dbReference type="InterPro" id="IPR003694">
    <property type="entry name" value="NAD_synthase"/>
</dbReference>
<dbReference type="CDD" id="cd07570">
    <property type="entry name" value="GAT_Gln-NAD-synth"/>
    <property type="match status" value="1"/>
</dbReference>
<dbReference type="Gene3D" id="3.60.110.10">
    <property type="entry name" value="Carbon-nitrogen hydrolase"/>
    <property type="match status" value="1"/>
</dbReference>
<evidence type="ECO:0000313" key="12">
    <source>
        <dbReference type="EMBL" id="RKQ95837.1"/>
    </source>
</evidence>
<feature type="domain" description="CN hydrolase" evidence="11">
    <location>
        <begin position="4"/>
        <end position="245"/>
    </location>
</feature>
<dbReference type="GO" id="GO:0003952">
    <property type="term" value="F:NAD+ synthase (glutamine-hydrolyzing) activity"/>
    <property type="evidence" value="ECO:0007669"/>
    <property type="project" value="UniProtKB-UniRule"/>
</dbReference>
<keyword evidence="5 7" id="KW-0067">ATP-binding</keyword>
<feature type="binding site" evidence="7">
    <location>
        <begin position="291"/>
        <end position="298"/>
    </location>
    <ligand>
        <name>ATP</name>
        <dbReference type="ChEBI" id="CHEBI:30616"/>
    </ligand>
</feature>
<comment type="catalytic activity">
    <reaction evidence="7 8">
        <text>deamido-NAD(+) + L-glutamine + ATP + H2O = L-glutamate + AMP + diphosphate + NAD(+) + H(+)</text>
        <dbReference type="Rhea" id="RHEA:24384"/>
        <dbReference type="ChEBI" id="CHEBI:15377"/>
        <dbReference type="ChEBI" id="CHEBI:15378"/>
        <dbReference type="ChEBI" id="CHEBI:29985"/>
        <dbReference type="ChEBI" id="CHEBI:30616"/>
        <dbReference type="ChEBI" id="CHEBI:33019"/>
        <dbReference type="ChEBI" id="CHEBI:57540"/>
        <dbReference type="ChEBI" id="CHEBI:58359"/>
        <dbReference type="ChEBI" id="CHEBI:58437"/>
        <dbReference type="ChEBI" id="CHEBI:456215"/>
        <dbReference type="EC" id="6.3.5.1"/>
    </reaction>
</comment>
<feature type="region of interest" description="Disordered" evidence="10">
    <location>
        <begin position="521"/>
        <end position="550"/>
    </location>
</feature>
<evidence type="ECO:0000256" key="3">
    <source>
        <dbReference type="ARBA" id="ARBA00022598"/>
    </source>
</evidence>
<dbReference type="GO" id="GO:0009435">
    <property type="term" value="P:NAD+ biosynthetic process"/>
    <property type="evidence" value="ECO:0007669"/>
    <property type="project" value="UniProtKB-UniRule"/>
</dbReference>
<feature type="binding site" evidence="7">
    <location>
        <position position="403"/>
    </location>
    <ligand>
        <name>deamido-NAD(+)</name>
        <dbReference type="ChEBI" id="CHEBI:58437"/>
        <note>ligand shared between two neighboring subunits</note>
    </ligand>
</feature>
<dbReference type="NCBIfam" id="TIGR00552">
    <property type="entry name" value="nadE"/>
    <property type="match status" value="1"/>
</dbReference>
<feature type="active site" description="Proton acceptor; for glutaminase activity" evidence="7">
    <location>
        <position position="45"/>
    </location>
</feature>
<feature type="binding site" evidence="7">
    <location>
        <position position="374"/>
    </location>
    <ligand>
        <name>deamido-NAD(+)</name>
        <dbReference type="ChEBI" id="CHEBI:58437"/>
        <note>ligand shared between two neighboring subunits</note>
    </ligand>
</feature>
<comment type="similarity">
    <text evidence="2 7 8">In the C-terminal section; belongs to the NAD synthetase family.</text>
</comment>
<dbReference type="InterPro" id="IPR022310">
    <property type="entry name" value="NAD/GMP_synthase"/>
</dbReference>
<dbReference type="RefSeq" id="WP_121173921.1">
    <property type="nucleotide sequence ID" value="NZ_RBIN01000010.1"/>
</dbReference>
<dbReference type="Pfam" id="PF02540">
    <property type="entry name" value="NAD_synthase"/>
    <property type="match status" value="1"/>
</dbReference>
<proteinExistence type="inferred from homology"/>
<dbReference type="AlphaFoldDB" id="A0A420WSV2"/>
<evidence type="ECO:0000256" key="2">
    <source>
        <dbReference type="ARBA" id="ARBA00007145"/>
    </source>
</evidence>
<comment type="function">
    <text evidence="7">Catalyzes the ATP-dependent amidation of deamido-NAD to form NAD. Uses L-glutamine as a nitrogen source.</text>
</comment>
<comment type="similarity">
    <text evidence="9">Belongs to the NAD synthetase family.</text>
</comment>
<feature type="binding site" evidence="7">
    <location>
        <position position="181"/>
    </location>
    <ligand>
        <name>L-glutamine</name>
        <dbReference type="ChEBI" id="CHEBI:58359"/>
    </ligand>
</feature>
<feature type="binding site" evidence="7">
    <location>
        <position position="398"/>
    </location>
    <ligand>
        <name>ATP</name>
        <dbReference type="ChEBI" id="CHEBI:30616"/>
    </ligand>
</feature>
<keyword evidence="6 7" id="KW-0520">NAD</keyword>
<dbReference type="EC" id="6.3.5.1" evidence="7 8"/>
<dbReference type="UniPathway" id="UPA00253">
    <property type="reaction ID" value="UER00334"/>
</dbReference>
<evidence type="ECO:0000256" key="9">
    <source>
        <dbReference type="RuleBase" id="RU003811"/>
    </source>
</evidence>
<evidence type="ECO:0000256" key="8">
    <source>
        <dbReference type="PIRNR" id="PIRNR006630"/>
    </source>
</evidence>
<dbReference type="PANTHER" id="PTHR23090:SF9">
    <property type="entry name" value="GLUTAMINE-DEPENDENT NAD(+) SYNTHETASE"/>
    <property type="match status" value="1"/>
</dbReference>
<dbReference type="InterPro" id="IPR014445">
    <property type="entry name" value="Gln-dep_NAD_synthase"/>
</dbReference>
<dbReference type="GO" id="GO:0004359">
    <property type="term" value="F:glutaminase activity"/>
    <property type="evidence" value="ECO:0007669"/>
    <property type="project" value="InterPro"/>
</dbReference>
<dbReference type="SUPFAM" id="SSF52402">
    <property type="entry name" value="Adenine nucleotide alpha hydrolases-like"/>
    <property type="match status" value="1"/>
</dbReference>
<dbReference type="GO" id="GO:0005524">
    <property type="term" value="F:ATP binding"/>
    <property type="evidence" value="ECO:0007669"/>
    <property type="project" value="UniProtKB-UniRule"/>
</dbReference>
<feature type="active site" description="For glutaminase activity" evidence="7">
    <location>
        <position position="113"/>
    </location>
</feature>
<dbReference type="Pfam" id="PF00795">
    <property type="entry name" value="CN_hydrolase"/>
    <property type="match status" value="1"/>
</dbReference>
<dbReference type="OrthoDB" id="9760188at2"/>
<dbReference type="CDD" id="cd00553">
    <property type="entry name" value="NAD_synthase"/>
    <property type="match status" value="1"/>
</dbReference>
<evidence type="ECO:0000256" key="1">
    <source>
        <dbReference type="ARBA" id="ARBA00005188"/>
    </source>
</evidence>
<dbReference type="PROSITE" id="PS50263">
    <property type="entry name" value="CN_HYDROLASE"/>
    <property type="match status" value="1"/>
</dbReference>
<evidence type="ECO:0000256" key="10">
    <source>
        <dbReference type="SAM" id="MobiDB-lite"/>
    </source>
</evidence>
<evidence type="ECO:0000256" key="5">
    <source>
        <dbReference type="ARBA" id="ARBA00022840"/>
    </source>
</evidence>
<dbReference type="Proteomes" id="UP000281975">
    <property type="component" value="Unassembled WGS sequence"/>
</dbReference>
<dbReference type="InterPro" id="IPR003010">
    <property type="entry name" value="C-N_Hydrolase"/>
</dbReference>
<evidence type="ECO:0000313" key="13">
    <source>
        <dbReference type="Proteomes" id="UP000281975"/>
    </source>
</evidence>
<dbReference type="SUPFAM" id="SSF56317">
    <property type="entry name" value="Carbon-nitrogen hydrolase"/>
    <property type="match status" value="1"/>
</dbReference>
<organism evidence="12 13">
    <name type="scientific">Kushneria sinocarnis</name>
    <dbReference type="NCBI Taxonomy" id="595502"/>
    <lineage>
        <taxon>Bacteria</taxon>
        <taxon>Pseudomonadati</taxon>
        <taxon>Pseudomonadota</taxon>
        <taxon>Gammaproteobacteria</taxon>
        <taxon>Oceanospirillales</taxon>
        <taxon>Halomonadaceae</taxon>
        <taxon>Kushneria</taxon>
    </lineage>
</organism>
<comment type="caution">
    <text evidence="7">Lacks conserved residue(s) required for the propagation of feature annotation.</text>
</comment>
<comment type="caution">
    <text evidence="12">The sequence shown here is derived from an EMBL/GenBank/DDBJ whole genome shotgun (WGS) entry which is preliminary data.</text>
</comment>
<dbReference type="InterPro" id="IPR036526">
    <property type="entry name" value="C-N_Hydrolase_sf"/>
</dbReference>
<protein>
    <recommendedName>
        <fullName evidence="7 8">Glutamine-dependent NAD(+) synthetase</fullName>
        <ecNumber evidence="7 8">6.3.5.1</ecNumber>
    </recommendedName>
    <alternativeName>
        <fullName evidence="7 8">NAD(+) synthase [glutamine-hydrolyzing]</fullName>
    </alternativeName>
</protein>
<dbReference type="InterPro" id="IPR014729">
    <property type="entry name" value="Rossmann-like_a/b/a_fold"/>
</dbReference>
<feature type="binding site" evidence="7">
    <location>
        <position position="119"/>
    </location>
    <ligand>
        <name>L-glutamine</name>
        <dbReference type="ChEBI" id="CHEBI:58359"/>
    </ligand>
</feature>
<dbReference type="GO" id="GO:0008795">
    <property type="term" value="F:NAD+ synthase activity"/>
    <property type="evidence" value="ECO:0007669"/>
    <property type="project" value="UniProtKB-UniRule"/>
</dbReference>
<keyword evidence="3 7" id="KW-0436">Ligase</keyword>
<reference evidence="12 13" key="1">
    <citation type="submission" date="2018-10" db="EMBL/GenBank/DDBJ databases">
        <title>Genomic Encyclopedia of Type Strains, Phase IV (KMG-IV): sequencing the most valuable type-strain genomes for metagenomic binning, comparative biology and taxonomic classification.</title>
        <authorList>
            <person name="Goeker M."/>
        </authorList>
    </citation>
    <scope>NUCLEOTIDE SEQUENCE [LARGE SCALE GENOMIC DNA]</scope>
    <source>
        <strain evidence="12 13">DSM 23229</strain>
    </source>
</reference>